<dbReference type="Gene3D" id="3.40.50.150">
    <property type="entry name" value="Vaccinia Virus protein VP39"/>
    <property type="match status" value="1"/>
</dbReference>
<proteinExistence type="inferred from homology"/>
<keyword evidence="10" id="KW-0862">Zinc</keyword>
<evidence type="ECO:0000259" key="13">
    <source>
        <dbReference type="PROSITE" id="PS50103"/>
    </source>
</evidence>
<evidence type="ECO:0000256" key="2">
    <source>
        <dbReference type="ARBA" id="ARBA00004496"/>
    </source>
</evidence>
<comment type="function">
    <text evidence="11">Adenosyl-L-methionine (AdoMet)-dependent tRNA (uracil-O(2)-)-methyltransferase.</text>
</comment>
<reference evidence="15" key="1">
    <citation type="submission" date="2022-11" db="UniProtKB">
        <authorList>
            <consortium name="WormBaseParasite"/>
        </authorList>
    </citation>
    <scope>IDENTIFICATION</scope>
</reference>
<protein>
    <recommendedName>
        <fullName evidence="11">tRNA (uracil-O(2)-)-methyltransferase</fullName>
        <ecNumber evidence="11">2.1.1.211</ecNumber>
    </recommendedName>
</protein>
<keyword evidence="10" id="KW-0479">Metal-binding</keyword>
<dbReference type="InterPro" id="IPR029063">
    <property type="entry name" value="SAM-dependent_MTases_sf"/>
</dbReference>
<name>A0A914WYP7_9BILA</name>
<dbReference type="SUPFAM" id="SSF53335">
    <property type="entry name" value="S-adenosyl-L-methionine-dependent methyltransferases"/>
    <property type="match status" value="1"/>
</dbReference>
<comment type="catalytic activity">
    <reaction evidence="9 11">
        <text>uridine(44) in tRNA(Ser) + S-adenosyl-L-methionine = 2'-O-methyluridine(44) in tRNA(Ser) + S-adenosyl-L-homocysteine + H(+)</text>
        <dbReference type="Rhea" id="RHEA:43100"/>
        <dbReference type="Rhea" id="RHEA-COMP:10339"/>
        <dbReference type="Rhea" id="RHEA-COMP:10340"/>
        <dbReference type="ChEBI" id="CHEBI:15378"/>
        <dbReference type="ChEBI" id="CHEBI:57856"/>
        <dbReference type="ChEBI" id="CHEBI:59789"/>
        <dbReference type="ChEBI" id="CHEBI:65315"/>
        <dbReference type="ChEBI" id="CHEBI:74478"/>
        <dbReference type="EC" id="2.1.1.211"/>
    </reaction>
</comment>
<evidence type="ECO:0000256" key="9">
    <source>
        <dbReference type="ARBA" id="ARBA00047957"/>
    </source>
</evidence>
<keyword evidence="8 11" id="KW-0819">tRNA processing</keyword>
<dbReference type="PANTHER" id="PTHR21210">
    <property type="entry name" value="TRNA (URACIL-O(2)-)-METHYLTRANSFERASE-RELATED"/>
    <property type="match status" value="1"/>
</dbReference>
<dbReference type="EC" id="2.1.1.211" evidence="11"/>
<evidence type="ECO:0000313" key="15">
    <source>
        <dbReference type="WBParaSite" id="PSAMB.scaffold5764size10927.g27259.t1"/>
    </source>
</evidence>
<dbReference type="GO" id="GO:0008270">
    <property type="term" value="F:zinc ion binding"/>
    <property type="evidence" value="ECO:0007669"/>
    <property type="project" value="UniProtKB-KW"/>
</dbReference>
<evidence type="ECO:0000256" key="11">
    <source>
        <dbReference type="RuleBase" id="RU368004"/>
    </source>
</evidence>
<sequence>MEGDLTSYDSEWTVLRSSSVESAACDPEQVSASFHRLVDIWRDQPHTVNRRLAGAKGDLPPDLREKVLKSAEENYGNFMPSLHECTDVEVRRLISKSDVFSSGCFEVSFLNESERSHSASFFPVITDEHKNPHVTIPYRISAELEKGGSLKFTLETASECDDRMADWLTQTLHPTLLRWLKNMRLNQVSVTSVRLVDIERYADTYRRIKETYGKDLARTWPERTSAQKFVFEDCAIAAYLVELWRDMGLGPQTFVDIGCGNGLLVYLLQLEGHNGIGLDLRKRNIWDRFESNNLTSVHFPVLSVDPSGNALNDLPRQDWLIGNHSDELTPWIPVMAAKSASNFFLLPCCPFDFYGKFAKGRKSADGTTHFPSYIPYVRSICDDLGFDVEEDRLKIPSTKRACFIGTIPKCGLPADLNERIALLTNATGATPHFVARPAVEVIRNCIHLPIDFRKALTLKLFNMLLEAEPISTDTNVETGEIDDGRKPESKTVPSGGTKSVDSESRNMLHPSPMTSIADPEADTTVTAGGTLKKWRKGGCISLADCATQLSADEKFQLKSQCGGLQTFLRNQHQVFSFETTGVRIRDWERFGPAKRAEKRSLCWFYANHPDGCPLTDDICTYLHTRAP</sequence>
<dbReference type="AlphaFoldDB" id="A0A914WYP7"/>
<organism evidence="14 15">
    <name type="scientific">Plectus sambesii</name>
    <dbReference type="NCBI Taxonomy" id="2011161"/>
    <lineage>
        <taxon>Eukaryota</taxon>
        <taxon>Metazoa</taxon>
        <taxon>Ecdysozoa</taxon>
        <taxon>Nematoda</taxon>
        <taxon>Chromadorea</taxon>
        <taxon>Plectida</taxon>
        <taxon>Plectina</taxon>
        <taxon>Plectoidea</taxon>
        <taxon>Plectidae</taxon>
        <taxon>Plectus</taxon>
    </lineage>
</organism>
<dbReference type="GO" id="GO:0141101">
    <property type="term" value="F:tRNA(Ser) (uridine(44)-2'-O-)-methyltransferase activity"/>
    <property type="evidence" value="ECO:0007669"/>
    <property type="project" value="UniProtKB-EC"/>
</dbReference>
<evidence type="ECO:0000256" key="12">
    <source>
        <dbReference type="SAM" id="MobiDB-lite"/>
    </source>
</evidence>
<dbReference type="InterPro" id="IPR011671">
    <property type="entry name" value="tRNA_uracil_MeTrfase"/>
</dbReference>
<evidence type="ECO:0000256" key="10">
    <source>
        <dbReference type="PROSITE-ProRule" id="PRU00723"/>
    </source>
</evidence>
<comment type="subcellular location">
    <subcellularLocation>
        <location evidence="2 11">Cytoplasm</location>
    </subcellularLocation>
</comment>
<comment type="function">
    <text evidence="1">Probable adenosyl-L-methionine (AdoMet)-dependent tRNA (uracil-O(2)-)-methyltransferase.</text>
</comment>
<accession>A0A914WYP7</accession>
<keyword evidence="14" id="KW-1185">Reference proteome</keyword>
<evidence type="ECO:0000256" key="6">
    <source>
        <dbReference type="ARBA" id="ARBA00022679"/>
    </source>
</evidence>
<keyword evidence="6 11" id="KW-0808">Transferase</keyword>
<keyword evidence="7 11" id="KW-0949">S-adenosyl-L-methionine</keyword>
<feature type="region of interest" description="Disordered" evidence="12">
    <location>
        <begin position="475"/>
        <end position="522"/>
    </location>
</feature>
<keyword evidence="5 11" id="KW-0489">Methyltransferase</keyword>
<dbReference type="GO" id="GO:0030488">
    <property type="term" value="P:tRNA methylation"/>
    <property type="evidence" value="ECO:0007669"/>
    <property type="project" value="UniProtKB-UniRule"/>
</dbReference>
<keyword evidence="10" id="KW-0863">Zinc-finger</keyword>
<feature type="zinc finger region" description="C3H1-type" evidence="10">
    <location>
        <begin position="596"/>
        <end position="626"/>
    </location>
</feature>
<evidence type="ECO:0000256" key="7">
    <source>
        <dbReference type="ARBA" id="ARBA00022691"/>
    </source>
</evidence>
<evidence type="ECO:0000313" key="14">
    <source>
        <dbReference type="Proteomes" id="UP000887566"/>
    </source>
</evidence>
<feature type="domain" description="C3H1-type" evidence="13">
    <location>
        <begin position="596"/>
        <end position="626"/>
    </location>
</feature>
<dbReference type="WBParaSite" id="PSAMB.scaffold5764size10927.g27259.t1">
    <property type="protein sequence ID" value="PSAMB.scaffold5764size10927.g27259.t1"/>
    <property type="gene ID" value="PSAMB.scaffold5764size10927.g27259"/>
</dbReference>
<dbReference type="PROSITE" id="PS50103">
    <property type="entry name" value="ZF_C3H1"/>
    <property type="match status" value="1"/>
</dbReference>
<evidence type="ECO:0000256" key="5">
    <source>
        <dbReference type="ARBA" id="ARBA00022603"/>
    </source>
</evidence>
<comment type="similarity">
    <text evidence="3 11">Belongs to the TRM44 family.</text>
</comment>
<evidence type="ECO:0000256" key="8">
    <source>
        <dbReference type="ARBA" id="ARBA00022694"/>
    </source>
</evidence>
<dbReference type="InterPro" id="IPR000571">
    <property type="entry name" value="Znf_CCCH"/>
</dbReference>
<keyword evidence="4 11" id="KW-0963">Cytoplasm</keyword>
<dbReference type="GO" id="GO:0005737">
    <property type="term" value="C:cytoplasm"/>
    <property type="evidence" value="ECO:0007669"/>
    <property type="project" value="UniProtKB-SubCell"/>
</dbReference>
<dbReference type="Proteomes" id="UP000887566">
    <property type="component" value="Unplaced"/>
</dbReference>
<evidence type="ECO:0000256" key="1">
    <source>
        <dbReference type="ARBA" id="ARBA00002778"/>
    </source>
</evidence>
<evidence type="ECO:0000256" key="3">
    <source>
        <dbReference type="ARBA" id="ARBA00009056"/>
    </source>
</evidence>
<evidence type="ECO:0000256" key="4">
    <source>
        <dbReference type="ARBA" id="ARBA00022490"/>
    </source>
</evidence>
<dbReference type="PANTHER" id="PTHR21210:SF0">
    <property type="entry name" value="TRNA (URACIL-O(2)-)-METHYLTRANSFERASE-RELATED"/>
    <property type="match status" value="1"/>
</dbReference>
<dbReference type="Pfam" id="PF07757">
    <property type="entry name" value="AdoMet_MTase"/>
    <property type="match status" value="1"/>
</dbReference>